<accession>A0A2G2Z1K0</accession>
<name>A0A2G2Z1K0_CAPAN</name>
<comment type="caution">
    <text evidence="4">The sequence shown here is derived from an EMBL/GenBank/DDBJ whole genome shotgun (WGS) entry which is preliminary data.</text>
</comment>
<dbReference type="Pfam" id="PF07250">
    <property type="entry name" value="Glyoxal_oxid_N"/>
    <property type="match status" value="2"/>
</dbReference>
<dbReference type="InterPro" id="IPR037293">
    <property type="entry name" value="Gal_Oxidase_central_sf"/>
</dbReference>
<dbReference type="AlphaFoldDB" id="A0A2G2Z1K0"/>
<evidence type="ECO:0000256" key="1">
    <source>
        <dbReference type="SAM" id="MobiDB-lite"/>
    </source>
</evidence>
<dbReference type="STRING" id="4072.A0A2G2Z1K0"/>
<dbReference type="OMA" id="GAMDCWA"/>
<dbReference type="PANTHER" id="PTHR32208">
    <property type="entry name" value="SECRETED PROTEIN-RELATED"/>
    <property type="match status" value="1"/>
</dbReference>
<feature type="domain" description="Glyoxal oxidase N-terminal" evidence="3">
    <location>
        <begin position="277"/>
        <end position="587"/>
    </location>
</feature>
<sequence>MAIYIKAFVLLPLLFVSSYASNKHIDLGFDNTDDSSLGVNVDVSLEAILKFIDGKNNQKKTKKKNMKHELIFPDPFPIPREQENQEEEAPLDPPIIGVYNPKPDFETENRGAWIIHSQNAGVAAMHIQLIPNNKAIWFDTTNLGPSAIQNNPLFCKPVSDRPGETDCWSHGVQYDVESGQVRTLKITYQDKATQTEIVEEDTLEKILNTLTTLSMKVDSMGNEIEKLKTNEDKLKSIATNQLTQQCAELCRSEDIKNPELEGDVGTLHKTHNIYQSTSAGDLVSTGGYREGIRSIRLMNTCDNCDFQENANGLAAMRWYATQHMLENGSFILVGGRGAQNYEIIPPGKLQFQVQQFGLNFLVETEDEKENNLYPFVNLLPDGNVFIFANDRSVIIDPYSGKTIRELPVLAGGSRNYPASGMSVLLPINLNIPNPEDVDVEVIVCGGNTKDAFKYSEFPPRQFFPALKDCGRIFVNKQGAQWDIEEMTSPRVMGDILLLPTGDILIINGAKTGTSAWDATEEPNLMPLLYSPNKPKGQRFKKLTPTQIPRMYHSVSAVLPDGKILVAESNTHALYDFQAKYPTDLRVEN</sequence>
<reference evidence="4 5" key="1">
    <citation type="journal article" date="2014" name="Nat. Genet.">
        <title>Genome sequence of the hot pepper provides insights into the evolution of pungency in Capsicum species.</title>
        <authorList>
            <person name="Kim S."/>
            <person name="Park M."/>
            <person name="Yeom S.I."/>
            <person name="Kim Y.M."/>
            <person name="Lee J.M."/>
            <person name="Lee H.A."/>
            <person name="Seo E."/>
            <person name="Choi J."/>
            <person name="Cheong K."/>
            <person name="Kim K.T."/>
            <person name="Jung K."/>
            <person name="Lee G.W."/>
            <person name="Oh S.K."/>
            <person name="Bae C."/>
            <person name="Kim S.B."/>
            <person name="Lee H.Y."/>
            <person name="Kim S.Y."/>
            <person name="Kim M.S."/>
            <person name="Kang B.C."/>
            <person name="Jo Y.D."/>
            <person name="Yang H.B."/>
            <person name="Jeong H.J."/>
            <person name="Kang W.H."/>
            <person name="Kwon J.K."/>
            <person name="Shin C."/>
            <person name="Lim J.Y."/>
            <person name="Park J.H."/>
            <person name="Huh J.H."/>
            <person name="Kim J.S."/>
            <person name="Kim B.D."/>
            <person name="Cohen O."/>
            <person name="Paran I."/>
            <person name="Suh M.C."/>
            <person name="Lee S.B."/>
            <person name="Kim Y.K."/>
            <person name="Shin Y."/>
            <person name="Noh S.J."/>
            <person name="Park J."/>
            <person name="Seo Y.S."/>
            <person name="Kwon S.Y."/>
            <person name="Kim H.A."/>
            <person name="Park J.M."/>
            <person name="Kim H.J."/>
            <person name="Choi S.B."/>
            <person name="Bosland P.W."/>
            <person name="Reeves G."/>
            <person name="Jo S.H."/>
            <person name="Lee B.W."/>
            <person name="Cho H.T."/>
            <person name="Choi H.S."/>
            <person name="Lee M.S."/>
            <person name="Yu Y."/>
            <person name="Do Choi Y."/>
            <person name="Park B.S."/>
            <person name="van Deynze A."/>
            <person name="Ashrafi H."/>
            <person name="Hill T."/>
            <person name="Kim W.T."/>
            <person name="Pai H.S."/>
            <person name="Ahn H.K."/>
            <person name="Yeam I."/>
            <person name="Giovannoni J.J."/>
            <person name="Rose J.K."/>
            <person name="Sorensen I."/>
            <person name="Lee S.J."/>
            <person name="Kim R.W."/>
            <person name="Choi I.Y."/>
            <person name="Choi B.S."/>
            <person name="Lim J.S."/>
            <person name="Lee Y.H."/>
            <person name="Choi D."/>
        </authorList>
    </citation>
    <scope>NUCLEOTIDE SEQUENCE [LARGE SCALE GENOMIC DNA]</scope>
    <source>
        <strain evidence="5">cv. CM334</strain>
    </source>
</reference>
<evidence type="ECO:0000259" key="3">
    <source>
        <dbReference type="Pfam" id="PF07250"/>
    </source>
</evidence>
<feature type="chain" id="PRO_5013807610" description="Glyoxal oxidase N-terminal domain-containing protein" evidence="2">
    <location>
        <begin position="21"/>
        <end position="588"/>
    </location>
</feature>
<dbReference type="Proteomes" id="UP000222542">
    <property type="component" value="Unassembled WGS sequence"/>
</dbReference>
<reference evidence="4 5" key="2">
    <citation type="journal article" date="2017" name="Genome Biol.">
        <title>New reference genome sequences of hot pepper reveal the massive evolution of plant disease-resistance genes by retroduplication.</title>
        <authorList>
            <person name="Kim S."/>
            <person name="Park J."/>
            <person name="Yeom S.I."/>
            <person name="Kim Y.M."/>
            <person name="Seo E."/>
            <person name="Kim K.T."/>
            <person name="Kim M.S."/>
            <person name="Lee J.M."/>
            <person name="Cheong K."/>
            <person name="Shin H.S."/>
            <person name="Kim S.B."/>
            <person name="Han K."/>
            <person name="Lee J."/>
            <person name="Park M."/>
            <person name="Lee H.A."/>
            <person name="Lee H.Y."/>
            <person name="Lee Y."/>
            <person name="Oh S."/>
            <person name="Lee J.H."/>
            <person name="Choi E."/>
            <person name="Choi E."/>
            <person name="Lee S.E."/>
            <person name="Jeon J."/>
            <person name="Kim H."/>
            <person name="Choi G."/>
            <person name="Song H."/>
            <person name="Lee J."/>
            <person name="Lee S.C."/>
            <person name="Kwon J.K."/>
            <person name="Lee H.Y."/>
            <person name="Koo N."/>
            <person name="Hong Y."/>
            <person name="Kim R.W."/>
            <person name="Kang W.H."/>
            <person name="Huh J.H."/>
            <person name="Kang B.C."/>
            <person name="Yang T.J."/>
            <person name="Lee Y.H."/>
            <person name="Bennetzen J.L."/>
            <person name="Choi D."/>
        </authorList>
    </citation>
    <scope>NUCLEOTIDE SEQUENCE [LARGE SCALE GENOMIC DNA]</scope>
    <source>
        <strain evidence="5">cv. CM334</strain>
    </source>
</reference>
<dbReference type="SUPFAM" id="SSF50965">
    <property type="entry name" value="Galactose oxidase, central domain"/>
    <property type="match status" value="1"/>
</dbReference>
<dbReference type="PANTHER" id="PTHR32208:SF93">
    <property type="entry name" value="ALDEHYDE OXIDASE GLOX1"/>
    <property type="match status" value="1"/>
</dbReference>
<feature type="region of interest" description="Disordered" evidence="1">
    <location>
        <begin position="74"/>
        <end position="94"/>
    </location>
</feature>
<keyword evidence="5" id="KW-1185">Reference proteome</keyword>
<dbReference type="Gene3D" id="2.130.10.80">
    <property type="entry name" value="Galactose oxidase/kelch, beta-propeller"/>
    <property type="match status" value="1"/>
</dbReference>
<dbReference type="InterPro" id="IPR011043">
    <property type="entry name" value="Gal_Oxase/kelch_b-propeller"/>
</dbReference>
<evidence type="ECO:0000313" key="5">
    <source>
        <dbReference type="Proteomes" id="UP000222542"/>
    </source>
</evidence>
<feature type="domain" description="Glyoxal oxidase N-terminal" evidence="3">
    <location>
        <begin position="125"/>
        <end position="195"/>
    </location>
</feature>
<dbReference type="Gramene" id="PHT75892">
    <property type="protein sequence ID" value="PHT75892"/>
    <property type="gene ID" value="T459_19414"/>
</dbReference>
<proteinExistence type="predicted"/>
<gene>
    <name evidence="4" type="ORF">T459_19414</name>
</gene>
<dbReference type="EMBL" id="AYRZ02000007">
    <property type="protein sequence ID" value="PHT75892.1"/>
    <property type="molecule type" value="Genomic_DNA"/>
</dbReference>
<evidence type="ECO:0000256" key="2">
    <source>
        <dbReference type="SAM" id="SignalP"/>
    </source>
</evidence>
<protein>
    <recommendedName>
        <fullName evidence="3">Glyoxal oxidase N-terminal domain-containing protein</fullName>
    </recommendedName>
</protein>
<keyword evidence="2" id="KW-0732">Signal</keyword>
<organism evidence="4 5">
    <name type="scientific">Capsicum annuum</name>
    <name type="common">Capsicum pepper</name>
    <dbReference type="NCBI Taxonomy" id="4072"/>
    <lineage>
        <taxon>Eukaryota</taxon>
        <taxon>Viridiplantae</taxon>
        <taxon>Streptophyta</taxon>
        <taxon>Embryophyta</taxon>
        <taxon>Tracheophyta</taxon>
        <taxon>Spermatophyta</taxon>
        <taxon>Magnoliopsida</taxon>
        <taxon>eudicotyledons</taxon>
        <taxon>Gunneridae</taxon>
        <taxon>Pentapetalae</taxon>
        <taxon>asterids</taxon>
        <taxon>lamiids</taxon>
        <taxon>Solanales</taxon>
        <taxon>Solanaceae</taxon>
        <taxon>Solanoideae</taxon>
        <taxon>Capsiceae</taxon>
        <taxon>Capsicum</taxon>
    </lineage>
</organism>
<feature type="signal peptide" evidence="2">
    <location>
        <begin position="1"/>
        <end position="20"/>
    </location>
</feature>
<evidence type="ECO:0000313" key="4">
    <source>
        <dbReference type="EMBL" id="PHT75892.1"/>
    </source>
</evidence>
<dbReference type="InterPro" id="IPR009880">
    <property type="entry name" value="Glyoxal_oxidase_N"/>
</dbReference>